<feature type="domain" description="Sigma-54 factor interaction" evidence="6">
    <location>
        <begin position="327"/>
        <end position="555"/>
    </location>
</feature>
<dbReference type="InterPro" id="IPR058031">
    <property type="entry name" value="AAA_lid_NorR"/>
</dbReference>
<dbReference type="InterPro" id="IPR003593">
    <property type="entry name" value="AAA+_ATPase"/>
</dbReference>
<keyword evidence="3" id="KW-0805">Transcription regulation</keyword>
<dbReference type="CDD" id="cd00009">
    <property type="entry name" value="AAA"/>
    <property type="match status" value="1"/>
</dbReference>
<name>A0ABY5Y122_9BACT</name>
<dbReference type="SUPFAM" id="SSF55785">
    <property type="entry name" value="PYP-like sensor domain (PAS domain)"/>
    <property type="match status" value="1"/>
</dbReference>
<dbReference type="InterPro" id="IPR003018">
    <property type="entry name" value="GAF"/>
</dbReference>
<dbReference type="SUPFAM" id="SSF46689">
    <property type="entry name" value="Homeodomain-like"/>
    <property type="match status" value="1"/>
</dbReference>
<dbReference type="InterPro" id="IPR025943">
    <property type="entry name" value="Sigma_54_int_dom_ATP-bd_2"/>
</dbReference>
<evidence type="ECO:0000256" key="3">
    <source>
        <dbReference type="ARBA" id="ARBA00023015"/>
    </source>
</evidence>
<evidence type="ECO:0000259" key="6">
    <source>
        <dbReference type="PROSITE" id="PS50045"/>
    </source>
</evidence>
<dbReference type="EMBL" id="CP065938">
    <property type="protein sequence ID" value="UWX05879.1"/>
    <property type="molecule type" value="Genomic_DNA"/>
</dbReference>
<dbReference type="PANTHER" id="PTHR32071">
    <property type="entry name" value="TRANSCRIPTIONAL REGULATORY PROTEIN"/>
    <property type="match status" value="1"/>
</dbReference>
<dbReference type="InterPro" id="IPR029016">
    <property type="entry name" value="GAF-like_dom_sf"/>
</dbReference>
<dbReference type="InterPro" id="IPR009057">
    <property type="entry name" value="Homeodomain-like_sf"/>
</dbReference>
<accession>A0ABY5Y122</accession>
<sequence length="631" mass="70432">MPVLPKNLQDMALAIASSHKRSKKYNIDPNLTKAPESTRLTAKELEERIENQKTFYTVAKEQIDKLYTLLQGTGFCMALADKDGYVLYIIGDTDLVEHFKNRNCIPSYRWTEKDMGTCAIGLTLEDKKPIYIPGNEMYATLAQNISNSGAPVFDIDGSLLGVISLSGYTEKMHIHTLGLVCQAAEAVTSHLKEQRHSKELAIKNKYMSALLEAGTKGIVTVDPKGRIVQTNQKARCIFELDKNCIGKPFSSLTKTNFNFEQVLHKGKRFLAREISTNKGNGFLALDPVIMKNGEIVGAILTITEKKEMMQLAMEMTGSKAHFTFDAIVGTSPKLLEALEIAKIAAKNTASLLIYGETGTGKELFAQAIHNAGDRSDRPFVALNCGAIPSELLESELFGYEEGAFTGAQKGGRPGKLELADTGTLFLDEIGDMPFNMQVKLLRALQTGEIRRVGGIRTIPIDIRIISATNKDLKKEIEKECFRPDLFYRITTLSILIPPLRERRDDIPLLVDYFFKRFGNLDTRKCLAPNIYNLIVNYSWPGNVRQLESAIERAIHLADGKTIKAEHFGIEKNNADGTAIRNLTLDEMEKNIISESLQKHRGNMSSCAKSLGISRPTLYRKLEKYRISHQEK</sequence>
<organism evidence="7 8">
    <name type="scientific">Taurinivorans muris</name>
    <dbReference type="NCBI Taxonomy" id="2787751"/>
    <lineage>
        <taxon>Bacteria</taxon>
        <taxon>Pseudomonadati</taxon>
        <taxon>Thermodesulfobacteriota</taxon>
        <taxon>Desulfovibrionia</taxon>
        <taxon>Desulfovibrionales</taxon>
        <taxon>Desulfovibrionaceae</taxon>
        <taxon>Taurinivorans</taxon>
    </lineage>
</organism>
<dbReference type="InterPro" id="IPR025662">
    <property type="entry name" value="Sigma_54_int_dom_ATP-bd_1"/>
</dbReference>
<dbReference type="PROSITE" id="PS50045">
    <property type="entry name" value="SIGMA54_INTERACT_4"/>
    <property type="match status" value="1"/>
</dbReference>
<dbReference type="Pfam" id="PF01590">
    <property type="entry name" value="GAF"/>
    <property type="match status" value="1"/>
</dbReference>
<keyword evidence="1" id="KW-0547">Nucleotide-binding</keyword>
<dbReference type="PROSITE" id="PS00676">
    <property type="entry name" value="SIGMA54_INTERACT_2"/>
    <property type="match status" value="1"/>
</dbReference>
<protein>
    <submittedName>
        <fullName evidence="7">Sigma 54-interacting transcriptional regulator</fullName>
    </submittedName>
</protein>
<dbReference type="PROSITE" id="PS00675">
    <property type="entry name" value="SIGMA54_INTERACT_1"/>
    <property type="match status" value="1"/>
</dbReference>
<dbReference type="Gene3D" id="3.40.50.300">
    <property type="entry name" value="P-loop containing nucleotide triphosphate hydrolases"/>
    <property type="match status" value="1"/>
</dbReference>
<dbReference type="RefSeq" id="WP_334315470.1">
    <property type="nucleotide sequence ID" value="NZ_CP065938.1"/>
</dbReference>
<evidence type="ECO:0000256" key="5">
    <source>
        <dbReference type="ARBA" id="ARBA00023163"/>
    </source>
</evidence>
<keyword evidence="8" id="KW-1185">Reference proteome</keyword>
<dbReference type="Proteomes" id="UP001058120">
    <property type="component" value="Chromosome"/>
</dbReference>
<dbReference type="InterPro" id="IPR002078">
    <property type="entry name" value="Sigma_54_int"/>
</dbReference>
<keyword evidence="4" id="KW-0238">DNA-binding</keyword>
<dbReference type="Gene3D" id="1.10.10.60">
    <property type="entry name" value="Homeodomain-like"/>
    <property type="match status" value="1"/>
</dbReference>
<dbReference type="SMART" id="SM00382">
    <property type="entry name" value="AAA"/>
    <property type="match status" value="1"/>
</dbReference>
<dbReference type="Gene3D" id="3.30.450.20">
    <property type="entry name" value="PAS domain"/>
    <property type="match status" value="1"/>
</dbReference>
<gene>
    <name evidence="7" type="ORF">JBF11_00685</name>
</gene>
<dbReference type="Pfam" id="PF02954">
    <property type="entry name" value="HTH_8"/>
    <property type="match status" value="1"/>
</dbReference>
<dbReference type="InterPro" id="IPR035965">
    <property type="entry name" value="PAS-like_dom_sf"/>
</dbReference>
<dbReference type="Gene3D" id="3.30.450.40">
    <property type="match status" value="1"/>
</dbReference>
<dbReference type="SUPFAM" id="SSF52540">
    <property type="entry name" value="P-loop containing nucleoside triphosphate hydrolases"/>
    <property type="match status" value="1"/>
</dbReference>
<evidence type="ECO:0000313" key="7">
    <source>
        <dbReference type="EMBL" id="UWX05879.1"/>
    </source>
</evidence>
<reference evidence="7" key="1">
    <citation type="submission" date="2020-12" db="EMBL/GenBank/DDBJ databases">
        <title>Taurinivorans muris gen. nov., sp. nov., fundamental and realized metabolic niche of a ubiquitous sulfidogenic bacterium in the murine intestine.</title>
        <authorList>
            <person name="Ye H."/>
            <person name="Hanson B.T."/>
            <person name="Loy A."/>
        </authorList>
    </citation>
    <scope>NUCLEOTIDE SEQUENCE</scope>
    <source>
        <strain evidence="7">LT0009</strain>
    </source>
</reference>
<dbReference type="InterPro" id="IPR027417">
    <property type="entry name" value="P-loop_NTPase"/>
</dbReference>
<evidence type="ECO:0000256" key="4">
    <source>
        <dbReference type="ARBA" id="ARBA00023125"/>
    </source>
</evidence>
<keyword evidence="2" id="KW-0067">ATP-binding</keyword>
<proteinExistence type="predicted"/>
<dbReference type="Pfam" id="PF00158">
    <property type="entry name" value="Sigma54_activat"/>
    <property type="match status" value="1"/>
</dbReference>
<dbReference type="Gene3D" id="1.10.8.60">
    <property type="match status" value="1"/>
</dbReference>
<dbReference type="InterPro" id="IPR002197">
    <property type="entry name" value="HTH_Fis"/>
</dbReference>
<evidence type="ECO:0000256" key="2">
    <source>
        <dbReference type="ARBA" id="ARBA00022840"/>
    </source>
</evidence>
<evidence type="ECO:0000313" key="8">
    <source>
        <dbReference type="Proteomes" id="UP001058120"/>
    </source>
</evidence>
<keyword evidence="5" id="KW-0804">Transcription</keyword>
<evidence type="ECO:0000256" key="1">
    <source>
        <dbReference type="ARBA" id="ARBA00022741"/>
    </source>
</evidence>
<dbReference type="Pfam" id="PF25601">
    <property type="entry name" value="AAA_lid_14"/>
    <property type="match status" value="1"/>
</dbReference>
<dbReference type="PRINTS" id="PR01590">
    <property type="entry name" value="HTHFIS"/>
</dbReference>
<dbReference type="PANTHER" id="PTHR32071:SF57">
    <property type="entry name" value="C4-DICARBOXYLATE TRANSPORT TRANSCRIPTIONAL REGULATORY PROTEIN DCTD"/>
    <property type="match status" value="1"/>
</dbReference>